<sequence>MKYLIFSDIHGSAETTEQILNIFKEKKCDQMIILGDYIYHGPRNPLTQQYNAMKVAELLNAYKDKIIGVRGNCDSEVDQMVLDFPCGNDYALICDNGVNIFATHGHIYGPSNLPTFTSIDLLLYGHTHVYEISKKDDTILCNPGSITLPRGGNPPTYAIYENRNLTIYDFNTDEALKSITI</sequence>
<proteinExistence type="predicted"/>
<gene>
    <name evidence="1" type="ORF">AN640_00550</name>
</gene>
<dbReference type="Proteomes" id="UP000188637">
    <property type="component" value="Unassembled WGS sequence"/>
</dbReference>
<evidence type="ECO:0000313" key="1">
    <source>
        <dbReference type="EMBL" id="ONI38280.1"/>
    </source>
</evidence>
<keyword evidence="2" id="KW-1185">Reference proteome</keyword>
<protein>
    <submittedName>
        <fullName evidence="1">YfcE family phosphodiesterase</fullName>
    </submittedName>
</protein>
<organism evidence="1 2">
    <name type="scientific">Candidatus Epulonipiscium fishelsonii</name>
    <dbReference type="NCBI Taxonomy" id="77094"/>
    <lineage>
        <taxon>Bacteria</taxon>
        <taxon>Bacillati</taxon>
        <taxon>Bacillota</taxon>
        <taxon>Clostridia</taxon>
        <taxon>Lachnospirales</taxon>
        <taxon>Lachnospiraceae</taxon>
        <taxon>Candidatus Epulonipiscium</taxon>
    </lineage>
</organism>
<comment type="caution">
    <text evidence="1">The sequence shown here is derived from an EMBL/GenBank/DDBJ whole genome shotgun (WGS) entry which is preliminary data.</text>
</comment>
<accession>A0ACC8X8Y2</accession>
<name>A0ACC8X8Y2_9FIRM</name>
<evidence type="ECO:0000313" key="2">
    <source>
        <dbReference type="Proteomes" id="UP000188637"/>
    </source>
</evidence>
<dbReference type="EMBL" id="LJHD01000295">
    <property type="protein sequence ID" value="ONI38280.1"/>
    <property type="molecule type" value="Genomic_DNA"/>
</dbReference>
<reference evidence="1" key="1">
    <citation type="submission" date="2016-08" db="EMBL/GenBank/DDBJ databases">
        <authorList>
            <person name="Ngugi D.K."/>
            <person name="Miyake S."/>
            <person name="Stingl U."/>
        </authorList>
    </citation>
    <scope>NUCLEOTIDE SEQUENCE</scope>
    <source>
        <strain evidence="1">SCG-D08WGA-EpuloA1</strain>
    </source>
</reference>